<reference evidence="1" key="1">
    <citation type="submission" date="2021-01" db="EMBL/GenBank/DDBJ databases">
        <authorList>
            <person name="Corre E."/>
            <person name="Pelletier E."/>
            <person name="Niang G."/>
            <person name="Scheremetjew M."/>
            <person name="Finn R."/>
            <person name="Kale V."/>
            <person name="Holt S."/>
            <person name="Cochrane G."/>
            <person name="Meng A."/>
            <person name="Brown T."/>
            <person name="Cohen L."/>
        </authorList>
    </citation>
    <scope>NUCLEOTIDE SEQUENCE</scope>
    <source>
        <strain evidence="1">CCMP645</strain>
    </source>
</reference>
<proteinExistence type="predicted"/>
<name>A0A7S4BZY0_CHRCT</name>
<dbReference type="AlphaFoldDB" id="A0A7S4BZY0"/>
<evidence type="ECO:0000313" key="1">
    <source>
        <dbReference type="EMBL" id="CAE0782628.1"/>
    </source>
</evidence>
<gene>
    <name evidence="1" type="ORF">PCAR00345_LOCUS35330</name>
</gene>
<dbReference type="EMBL" id="HBIZ01055280">
    <property type="protein sequence ID" value="CAE0782628.1"/>
    <property type="molecule type" value="Transcribed_RNA"/>
</dbReference>
<protein>
    <submittedName>
        <fullName evidence="1">Uncharacterized protein</fullName>
    </submittedName>
</protein>
<accession>A0A7S4BZY0</accession>
<sequence>MITLPPWRLVRQEHVNVVGDGAEATTKPFNGIALLKCPLSTAESRPRGAIEMQPVNAYATVFKVLHPLVAHLQGFFHGPLPLPHSLMTSGEFQGELMITGDKYCMAYPTGGNERINPFREAFNLLLSASKCKISGVHENVCSWQCLG</sequence>
<organism evidence="1">
    <name type="scientific">Chrysotila carterae</name>
    <name type="common">Marine alga</name>
    <name type="synonym">Syracosphaera carterae</name>
    <dbReference type="NCBI Taxonomy" id="13221"/>
    <lineage>
        <taxon>Eukaryota</taxon>
        <taxon>Haptista</taxon>
        <taxon>Haptophyta</taxon>
        <taxon>Prymnesiophyceae</taxon>
        <taxon>Isochrysidales</taxon>
        <taxon>Isochrysidaceae</taxon>
        <taxon>Chrysotila</taxon>
    </lineage>
</organism>